<keyword evidence="2" id="KW-1185">Reference proteome</keyword>
<name>A0A9D4CH46_DREPO</name>
<protein>
    <submittedName>
        <fullName evidence="1">Uncharacterized protein</fullName>
    </submittedName>
</protein>
<evidence type="ECO:0000313" key="1">
    <source>
        <dbReference type="EMBL" id="KAH3724265.1"/>
    </source>
</evidence>
<gene>
    <name evidence="1" type="ORF">DPMN_050081</name>
</gene>
<dbReference type="AlphaFoldDB" id="A0A9D4CH46"/>
<organism evidence="1 2">
    <name type="scientific">Dreissena polymorpha</name>
    <name type="common">Zebra mussel</name>
    <name type="synonym">Mytilus polymorpha</name>
    <dbReference type="NCBI Taxonomy" id="45954"/>
    <lineage>
        <taxon>Eukaryota</taxon>
        <taxon>Metazoa</taxon>
        <taxon>Spiralia</taxon>
        <taxon>Lophotrochozoa</taxon>
        <taxon>Mollusca</taxon>
        <taxon>Bivalvia</taxon>
        <taxon>Autobranchia</taxon>
        <taxon>Heteroconchia</taxon>
        <taxon>Euheterodonta</taxon>
        <taxon>Imparidentia</taxon>
        <taxon>Neoheterodontei</taxon>
        <taxon>Myida</taxon>
        <taxon>Dreissenoidea</taxon>
        <taxon>Dreissenidae</taxon>
        <taxon>Dreissena</taxon>
    </lineage>
</organism>
<proteinExistence type="predicted"/>
<evidence type="ECO:0000313" key="2">
    <source>
        <dbReference type="Proteomes" id="UP000828390"/>
    </source>
</evidence>
<comment type="caution">
    <text evidence="1">The sequence shown here is derived from an EMBL/GenBank/DDBJ whole genome shotgun (WGS) entry which is preliminary data.</text>
</comment>
<dbReference type="EMBL" id="JAIWYP010000012">
    <property type="protein sequence ID" value="KAH3724265.1"/>
    <property type="molecule type" value="Genomic_DNA"/>
</dbReference>
<accession>A0A9D4CH46</accession>
<dbReference type="Proteomes" id="UP000828390">
    <property type="component" value="Unassembled WGS sequence"/>
</dbReference>
<sequence length="87" mass="9831">MSTTRLWSSVGRRHTIWLPPYIGLCSETLTTWLRPCISQRHTIWLPPYFGLYPVTSPAIISPVRSQGTGHRVLPGDDTGDIIIFLLL</sequence>
<reference evidence="1" key="1">
    <citation type="journal article" date="2019" name="bioRxiv">
        <title>The Genome of the Zebra Mussel, Dreissena polymorpha: A Resource for Invasive Species Research.</title>
        <authorList>
            <person name="McCartney M.A."/>
            <person name="Auch B."/>
            <person name="Kono T."/>
            <person name="Mallez S."/>
            <person name="Zhang Y."/>
            <person name="Obille A."/>
            <person name="Becker A."/>
            <person name="Abrahante J.E."/>
            <person name="Garbe J."/>
            <person name="Badalamenti J.P."/>
            <person name="Herman A."/>
            <person name="Mangelson H."/>
            <person name="Liachko I."/>
            <person name="Sullivan S."/>
            <person name="Sone E.D."/>
            <person name="Koren S."/>
            <person name="Silverstein K.A.T."/>
            <person name="Beckman K.B."/>
            <person name="Gohl D.M."/>
        </authorList>
    </citation>
    <scope>NUCLEOTIDE SEQUENCE</scope>
    <source>
        <strain evidence="1">Duluth1</strain>
        <tissue evidence="1">Whole animal</tissue>
    </source>
</reference>
<reference evidence="1" key="2">
    <citation type="submission" date="2020-11" db="EMBL/GenBank/DDBJ databases">
        <authorList>
            <person name="McCartney M.A."/>
            <person name="Auch B."/>
            <person name="Kono T."/>
            <person name="Mallez S."/>
            <person name="Becker A."/>
            <person name="Gohl D.M."/>
            <person name="Silverstein K.A.T."/>
            <person name="Koren S."/>
            <person name="Bechman K.B."/>
            <person name="Herman A."/>
            <person name="Abrahante J.E."/>
            <person name="Garbe J."/>
        </authorList>
    </citation>
    <scope>NUCLEOTIDE SEQUENCE</scope>
    <source>
        <strain evidence="1">Duluth1</strain>
        <tissue evidence="1">Whole animal</tissue>
    </source>
</reference>